<evidence type="ECO:0000256" key="1">
    <source>
        <dbReference type="SAM" id="MobiDB-lite"/>
    </source>
</evidence>
<gene>
    <name evidence="2" type="ORF">MBJ925_LOCUS26247</name>
</gene>
<protein>
    <submittedName>
        <fullName evidence="2">Uncharacterized protein</fullName>
    </submittedName>
</protein>
<feature type="compositionally biased region" description="Basic and acidic residues" evidence="1">
    <location>
        <begin position="262"/>
        <end position="273"/>
    </location>
</feature>
<evidence type="ECO:0000313" key="2">
    <source>
        <dbReference type="EMBL" id="CAF2122994.1"/>
    </source>
</evidence>
<feature type="compositionally biased region" description="Polar residues" evidence="1">
    <location>
        <begin position="274"/>
        <end position="293"/>
    </location>
</feature>
<organism evidence="2 3">
    <name type="scientific">Rotaria magnacalcarata</name>
    <dbReference type="NCBI Taxonomy" id="392030"/>
    <lineage>
        <taxon>Eukaryota</taxon>
        <taxon>Metazoa</taxon>
        <taxon>Spiralia</taxon>
        <taxon>Gnathifera</taxon>
        <taxon>Rotifera</taxon>
        <taxon>Eurotatoria</taxon>
        <taxon>Bdelloidea</taxon>
        <taxon>Philodinida</taxon>
        <taxon>Philodinidae</taxon>
        <taxon>Rotaria</taxon>
    </lineage>
</organism>
<dbReference type="AlphaFoldDB" id="A0A816W9U4"/>
<feature type="region of interest" description="Disordered" evidence="1">
    <location>
        <begin position="261"/>
        <end position="301"/>
    </location>
</feature>
<name>A0A816W9U4_9BILA</name>
<proteinExistence type="predicted"/>
<accession>A0A816W9U4</accession>
<reference evidence="2" key="1">
    <citation type="submission" date="2021-02" db="EMBL/GenBank/DDBJ databases">
        <authorList>
            <person name="Nowell W R."/>
        </authorList>
    </citation>
    <scope>NUCLEOTIDE SEQUENCE</scope>
</reference>
<comment type="caution">
    <text evidence="2">The sequence shown here is derived from an EMBL/GenBank/DDBJ whole genome shotgun (WGS) entry which is preliminary data.</text>
</comment>
<sequence length="301" mass="33601">MMFNTLLTTLESMRGEIRSMADRITCVERSKAQQSPFIPTTSFNVNSRPASSHSVEGDFLTANLSESLHRAQAEDNRLMLKLATAHSALNINQNTSCMTQFLSPYQTSSAFQPIQKPVSDRPIHIPQASPSVNIATPNVIMPSSPLFVPPTILPISSSLSPTIPPLILTTSTPVHKFIQKLRSDIRSRLDLDISLPIRELVRKTQTIESNIEQQKVDEKLKLAATQEKTHFTSFTTNSISFTNTNRQRAQAPLTALISSIRSNDHKGNHDQRVRNNNNASGNKHNPARTYNRSFSKEILFN</sequence>
<dbReference type="EMBL" id="CAJNRE010013946">
    <property type="protein sequence ID" value="CAF2122994.1"/>
    <property type="molecule type" value="Genomic_DNA"/>
</dbReference>
<dbReference type="Proteomes" id="UP000663824">
    <property type="component" value="Unassembled WGS sequence"/>
</dbReference>
<evidence type="ECO:0000313" key="3">
    <source>
        <dbReference type="Proteomes" id="UP000663824"/>
    </source>
</evidence>